<dbReference type="AlphaFoldDB" id="A0A2W4XT36"/>
<sequence length="101" mass="11105">MDLARLKSDDDAEAQVAIALLILLLRDLAQGRIPIGYGTNRGMGAIALQSVAFEGRSLSQELAALDNAPIFDSNMALQESPLLQQLNQQWQQWLNNRRTAA</sequence>
<protein>
    <submittedName>
        <fullName evidence="1">Uncharacterized protein</fullName>
    </submittedName>
</protein>
<proteinExistence type="predicted"/>
<name>A0A2W4XT36_9CYAN</name>
<organism evidence="1 2">
    <name type="scientific">Phormidesmis priestleyi</name>
    <dbReference type="NCBI Taxonomy" id="268141"/>
    <lineage>
        <taxon>Bacteria</taxon>
        <taxon>Bacillati</taxon>
        <taxon>Cyanobacteriota</taxon>
        <taxon>Cyanophyceae</taxon>
        <taxon>Leptolyngbyales</taxon>
        <taxon>Leptolyngbyaceae</taxon>
        <taxon>Phormidesmis</taxon>
    </lineage>
</organism>
<accession>A0A2W4XT36</accession>
<evidence type="ECO:0000313" key="1">
    <source>
        <dbReference type="EMBL" id="PZO57609.1"/>
    </source>
</evidence>
<gene>
    <name evidence="1" type="ORF">DCF15_06850</name>
</gene>
<evidence type="ECO:0000313" key="2">
    <source>
        <dbReference type="Proteomes" id="UP000249794"/>
    </source>
</evidence>
<reference evidence="1 2" key="2">
    <citation type="submission" date="2018-06" db="EMBL/GenBank/DDBJ databases">
        <title>Metagenomic assembly of (sub)arctic Cyanobacteria and their associated microbiome from non-axenic cultures.</title>
        <authorList>
            <person name="Baurain D."/>
        </authorList>
    </citation>
    <scope>NUCLEOTIDE SEQUENCE [LARGE SCALE GENOMIC DNA]</scope>
    <source>
        <strain evidence="1">ULC027bin1</strain>
    </source>
</reference>
<comment type="caution">
    <text evidence="1">The sequence shown here is derived from an EMBL/GenBank/DDBJ whole genome shotgun (WGS) entry which is preliminary data.</text>
</comment>
<dbReference type="EMBL" id="QBMP01000049">
    <property type="protein sequence ID" value="PZO57609.1"/>
    <property type="molecule type" value="Genomic_DNA"/>
</dbReference>
<dbReference type="Proteomes" id="UP000249794">
    <property type="component" value="Unassembled WGS sequence"/>
</dbReference>
<reference evidence="2" key="1">
    <citation type="submission" date="2018-04" db="EMBL/GenBank/DDBJ databases">
        <authorList>
            <person name="Cornet L."/>
        </authorList>
    </citation>
    <scope>NUCLEOTIDE SEQUENCE [LARGE SCALE GENOMIC DNA]</scope>
</reference>